<organism evidence="1 2">
    <name type="scientific">Klebsiella grimontii</name>
    <dbReference type="NCBI Taxonomy" id="2058152"/>
    <lineage>
        <taxon>Bacteria</taxon>
        <taxon>Pseudomonadati</taxon>
        <taxon>Pseudomonadota</taxon>
        <taxon>Gammaproteobacteria</taxon>
        <taxon>Enterobacterales</taxon>
        <taxon>Enterobacteriaceae</taxon>
        <taxon>Klebsiella/Raoultella group</taxon>
        <taxon>Klebsiella</taxon>
    </lineage>
</organism>
<sequence>MLRLAGTPIDTASAEHAIAAGAVLVTNNALEFERIPTLVPEDCVN</sequence>
<dbReference type="Proteomes" id="UP000220639">
    <property type="component" value="Unassembled WGS sequence"/>
</dbReference>
<dbReference type="Gene3D" id="3.40.50.1010">
    <property type="entry name" value="5'-nuclease"/>
    <property type="match status" value="1"/>
</dbReference>
<evidence type="ECO:0000313" key="2">
    <source>
        <dbReference type="Proteomes" id="UP000220639"/>
    </source>
</evidence>
<dbReference type="EMBL" id="FZTC01000018">
    <property type="protein sequence ID" value="SNU35254.1"/>
    <property type="molecule type" value="Genomic_DNA"/>
</dbReference>
<protein>
    <submittedName>
        <fullName evidence="1">Uncharacterized protein</fullName>
    </submittedName>
</protein>
<reference evidence="2" key="1">
    <citation type="submission" date="2017-08" db="EMBL/GenBank/DDBJ databases">
        <authorList>
            <person name="Brisse S."/>
        </authorList>
    </citation>
    <scope>NUCLEOTIDE SEQUENCE [LARGE SCALE GENOMIC DNA]</scope>
    <source>
        <strain evidence="2">06D021</strain>
    </source>
</reference>
<evidence type="ECO:0000313" key="1">
    <source>
        <dbReference type="EMBL" id="SNU35254.1"/>
    </source>
</evidence>
<dbReference type="SUPFAM" id="SSF88723">
    <property type="entry name" value="PIN domain-like"/>
    <property type="match status" value="1"/>
</dbReference>
<name>A0A285B2T4_9ENTR</name>
<gene>
    <name evidence="1" type="ORF">KOSB73_250014</name>
</gene>
<proteinExistence type="predicted"/>
<accession>A0A285B2T4</accession>
<dbReference type="AlphaFoldDB" id="A0A285B2T4"/>
<dbReference type="InterPro" id="IPR029060">
    <property type="entry name" value="PIN-like_dom_sf"/>
</dbReference>